<dbReference type="PANTHER" id="PTHR36440">
    <property type="entry name" value="PUTATIVE (AFU_ORTHOLOGUE AFUA_8G07350)-RELATED"/>
    <property type="match status" value="1"/>
</dbReference>
<organism evidence="1 2">
    <name type="scientific">Capsulimonas corticalis</name>
    <dbReference type="NCBI Taxonomy" id="2219043"/>
    <lineage>
        <taxon>Bacteria</taxon>
        <taxon>Bacillati</taxon>
        <taxon>Armatimonadota</taxon>
        <taxon>Armatimonadia</taxon>
        <taxon>Capsulimonadales</taxon>
        <taxon>Capsulimonadaceae</taxon>
        <taxon>Capsulimonas</taxon>
    </lineage>
</organism>
<accession>A0A402CT34</accession>
<reference evidence="1 2" key="1">
    <citation type="journal article" date="2019" name="Int. J. Syst. Evol. Microbiol.">
        <title>Capsulimonas corticalis gen. nov., sp. nov., an aerobic capsulated bacterium, of a novel bacterial order, Capsulimonadales ord. nov., of the class Armatimonadia of the phylum Armatimonadetes.</title>
        <authorList>
            <person name="Li J."/>
            <person name="Kudo C."/>
            <person name="Tonouchi A."/>
        </authorList>
    </citation>
    <scope>NUCLEOTIDE SEQUENCE [LARGE SCALE GENOMIC DNA]</scope>
    <source>
        <strain evidence="1 2">AX-7</strain>
    </source>
</reference>
<evidence type="ECO:0000313" key="2">
    <source>
        <dbReference type="Proteomes" id="UP000287394"/>
    </source>
</evidence>
<dbReference type="Proteomes" id="UP000287394">
    <property type="component" value="Chromosome"/>
</dbReference>
<dbReference type="InterPro" id="IPR013096">
    <property type="entry name" value="Cupin_2"/>
</dbReference>
<dbReference type="InterPro" id="IPR011051">
    <property type="entry name" value="RmlC_Cupin_sf"/>
</dbReference>
<keyword evidence="2" id="KW-1185">Reference proteome</keyword>
<sequence length="171" mass="18576">MNNIVDHMIETDTSLGAYLIPGGMGQFFDFGDHRGRVKVSAQATAGAFLFCEVEVDRGGGVPPHIHSREDETFYILEGRFAFQIGNETVIANPGDTVFAPRRVAHAWYCVSEGGGRATLLITPGANFEEFAGALADLNIVPKKAMMGEEASQFIRLSARYGIEMLPHLLGD</sequence>
<dbReference type="KEGG" id="ccot:CCAX7_29180"/>
<dbReference type="SUPFAM" id="SSF51182">
    <property type="entry name" value="RmlC-like cupins"/>
    <property type="match status" value="1"/>
</dbReference>
<gene>
    <name evidence="1" type="ORF">CCAX7_29180</name>
</gene>
<dbReference type="InterPro" id="IPR053146">
    <property type="entry name" value="QDO-like"/>
</dbReference>
<dbReference type="Gene3D" id="2.60.120.10">
    <property type="entry name" value="Jelly Rolls"/>
    <property type="match status" value="1"/>
</dbReference>
<dbReference type="PANTHER" id="PTHR36440:SF1">
    <property type="entry name" value="PUTATIVE (AFU_ORTHOLOGUE AFUA_8G07350)-RELATED"/>
    <property type="match status" value="1"/>
</dbReference>
<dbReference type="EMBL" id="AP025739">
    <property type="protein sequence ID" value="BDI30867.1"/>
    <property type="molecule type" value="Genomic_DNA"/>
</dbReference>
<evidence type="ECO:0000313" key="1">
    <source>
        <dbReference type="EMBL" id="BDI30867.1"/>
    </source>
</evidence>
<protein>
    <submittedName>
        <fullName evidence="1">Uncharacterized protein</fullName>
    </submittedName>
</protein>
<dbReference type="InterPro" id="IPR014710">
    <property type="entry name" value="RmlC-like_jellyroll"/>
</dbReference>
<dbReference type="RefSeq" id="WP_218025540.1">
    <property type="nucleotide sequence ID" value="NZ_AP025739.1"/>
</dbReference>
<name>A0A402CT34_9BACT</name>
<proteinExistence type="predicted"/>
<dbReference type="AlphaFoldDB" id="A0A402CT34"/>
<dbReference type="Pfam" id="PF07883">
    <property type="entry name" value="Cupin_2"/>
    <property type="match status" value="1"/>
</dbReference>